<dbReference type="RefSeq" id="WP_254249774.1">
    <property type="nucleotide sequence ID" value="NZ_CP073809.1"/>
</dbReference>
<keyword evidence="1" id="KW-1133">Transmembrane helix</keyword>
<feature type="transmembrane region" description="Helical" evidence="1">
    <location>
        <begin position="93"/>
        <end position="112"/>
    </location>
</feature>
<dbReference type="PANTHER" id="PTHR40031:SF1">
    <property type="entry name" value="MEMBRANE-BOUND METAL-DEPENDENT HYDROLASE"/>
    <property type="match status" value="1"/>
</dbReference>
<dbReference type="Proteomes" id="UP001057381">
    <property type="component" value="Chromosome"/>
</dbReference>
<proteinExistence type="predicted"/>
<dbReference type="InterPro" id="IPR007404">
    <property type="entry name" value="YdjM-like"/>
</dbReference>
<accession>A0A9Q9BPN6</accession>
<keyword evidence="1" id="KW-0472">Membrane</keyword>
<dbReference type="Pfam" id="PF04307">
    <property type="entry name" value="YdjM"/>
    <property type="match status" value="1"/>
</dbReference>
<name>A0A9Q9BPN6_9STAP</name>
<feature type="transmembrane region" description="Helical" evidence="1">
    <location>
        <begin position="124"/>
        <end position="149"/>
    </location>
</feature>
<evidence type="ECO:0000313" key="3">
    <source>
        <dbReference type="Proteomes" id="UP001057381"/>
    </source>
</evidence>
<dbReference type="EMBL" id="CP073809">
    <property type="protein sequence ID" value="UTH13381.1"/>
    <property type="molecule type" value="Genomic_DNA"/>
</dbReference>
<evidence type="ECO:0000313" key="2">
    <source>
        <dbReference type="EMBL" id="UTH13381.1"/>
    </source>
</evidence>
<feature type="transmembrane region" description="Helical" evidence="1">
    <location>
        <begin position="68"/>
        <end position="87"/>
    </location>
</feature>
<feature type="transmembrane region" description="Helical" evidence="1">
    <location>
        <begin position="155"/>
        <end position="171"/>
    </location>
</feature>
<evidence type="ECO:0000256" key="1">
    <source>
        <dbReference type="SAM" id="Phobius"/>
    </source>
</evidence>
<sequence>MDTATHFAMGAALAGLATIDPAAAAHYPVFVTAVVAGSQIPDIDTVLKLRNNAVYITHHRGITHSIPFTFMWPVLITAILYCFNHNINVMHLWAWTQFAVFLHVFVDIFNSYGTQALRPISKEWIQIGIINTFDPIIFSLLLAGCVIWAWGGPPFYTFVIIFLILVIYYIIRRNLQQMIKKRAMKLIATHETVQKVFVAPTARFYEWRVGIQTDKFDYIGRSYGTTVNFSDKFKREPYPSDEVMIHAKDDPNLVAFRSFSSIYRWTFIEQPFGYELRLIDLRYLKNGHYSFVAILNLDHEYNVTHSYTGWVFSEKKLQDKLKQSVIKSNIQLNARH</sequence>
<dbReference type="AlphaFoldDB" id="A0A9Q9BPN6"/>
<keyword evidence="2" id="KW-0378">Hydrolase</keyword>
<organism evidence="2 3">
    <name type="scientific">Macrococcus equipercicus</name>
    <dbReference type="NCBI Taxonomy" id="69967"/>
    <lineage>
        <taxon>Bacteria</taxon>
        <taxon>Bacillati</taxon>
        <taxon>Bacillota</taxon>
        <taxon>Bacilli</taxon>
        <taxon>Bacillales</taxon>
        <taxon>Staphylococcaceae</taxon>
        <taxon>Macrococcus</taxon>
    </lineage>
</organism>
<reference evidence="2" key="1">
    <citation type="submission" date="2021-04" db="EMBL/GenBank/DDBJ databases">
        <title>Complete Genome Sequences of Macrococcus spp. from dog and cattle.</title>
        <authorList>
            <person name="Schwendener S."/>
            <person name="Perreten V."/>
        </authorList>
    </citation>
    <scope>NUCLEOTIDE SEQUENCE</scope>
    <source>
        <strain evidence="2">Epi0143-OL</strain>
    </source>
</reference>
<protein>
    <submittedName>
        <fullName evidence="2">Metal-dependent hydrolase</fullName>
    </submittedName>
</protein>
<dbReference type="KEGG" id="mequ:KFV11_09110"/>
<gene>
    <name evidence="2" type="ORF">KFV11_09110</name>
</gene>
<dbReference type="GO" id="GO:0016787">
    <property type="term" value="F:hydrolase activity"/>
    <property type="evidence" value="ECO:0007669"/>
    <property type="project" value="UniProtKB-KW"/>
</dbReference>
<dbReference type="PANTHER" id="PTHR40031">
    <property type="entry name" value="HYPOTHETICAL MEMBRANE SPANNING PROTEIN"/>
    <property type="match status" value="1"/>
</dbReference>
<dbReference type="InterPro" id="IPR053170">
    <property type="entry name" value="Transcription_regulator"/>
</dbReference>
<keyword evidence="1" id="KW-0812">Transmembrane</keyword>